<dbReference type="Proteomes" id="UP000594759">
    <property type="component" value="Chromosome"/>
</dbReference>
<gene>
    <name evidence="4" type="ORF">IZT61_05395</name>
</gene>
<accession>A0A7S9L1D9</accession>
<dbReference type="Pfam" id="PF02581">
    <property type="entry name" value="TMP-TENI"/>
    <property type="match status" value="1"/>
</dbReference>
<evidence type="ECO:0000313" key="4">
    <source>
        <dbReference type="EMBL" id="QPH40705.1"/>
    </source>
</evidence>
<dbReference type="GO" id="GO:0009228">
    <property type="term" value="P:thiamine biosynthetic process"/>
    <property type="evidence" value="ECO:0007669"/>
    <property type="project" value="UniProtKB-KW"/>
</dbReference>
<evidence type="ECO:0000313" key="5">
    <source>
        <dbReference type="Proteomes" id="UP000594759"/>
    </source>
</evidence>
<dbReference type="CDD" id="cd00564">
    <property type="entry name" value="TMP_TenI"/>
    <property type="match status" value="1"/>
</dbReference>
<reference evidence="4 5" key="1">
    <citation type="submission" date="2020-11" db="EMBL/GenBank/DDBJ databases">
        <title>Pedobacter endophytica, an endophytic bacteria isolated form Carex pumila.</title>
        <authorList>
            <person name="Peng Y."/>
            <person name="Jiang L."/>
            <person name="Lee J."/>
        </authorList>
    </citation>
    <scope>NUCLEOTIDE SEQUENCE [LARGE SCALE GENOMIC DNA]</scope>
    <source>
        <strain evidence="4 5">JBR3-12</strain>
    </source>
</reference>
<keyword evidence="5" id="KW-1185">Reference proteome</keyword>
<dbReference type="RefSeq" id="WP_196100159.1">
    <property type="nucleotide sequence ID" value="NZ_CP064939.1"/>
</dbReference>
<dbReference type="EMBL" id="CP064939">
    <property type="protein sequence ID" value="QPH40705.1"/>
    <property type="molecule type" value="Genomic_DNA"/>
</dbReference>
<dbReference type="PANTHER" id="PTHR20857:SF23">
    <property type="entry name" value="THIAMINE BIOSYNTHETIC BIFUNCTIONAL ENZYME"/>
    <property type="match status" value="1"/>
</dbReference>
<dbReference type="InterPro" id="IPR036206">
    <property type="entry name" value="ThiamineP_synth_sf"/>
</dbReference>
<evidence type="ECO:0000259" key="3">
    <source>
        <dbReference type="Pfam" id="PF02581"/>
    </source>
</evidence>
<comment type="pathway">
    <text evidence="1">Cofactor biosynthesis; thiamine diphosphate biosynthesis.</text>
</comment>
<sequence>MEMTEAQKKTISGGIYLVIDPSMALNVLLPKLDAAIAGGVQVVQIWNNWPDESNKLLLVTAIAERCKPRAIPLLINEEWHLLTETTDLDGVHFDSEPADILSIKKSVNRPIIMGITCSGDLDTVRWADENELDYISFCSMFPSASAGSCDLVMPETVQTAKNLTQIPLFVSGGITPQNALILKQQIPFDGIAVISGLLNADDPKTQAQAYLTALNS</sequence>
<dbReference type="SUPFAM" id="SSF51391">
    <property type="entry name" value="Thiamin phosphate synthase"/>
    <property type="match status" value="1"/>
</dbReference>
<name>A0A7S9L1D9_9SPHI</name>
<dbReference type="GO" id="GO:0005737">
    <property type="term" value="C:cytoplasm"/>
    <property type="evidence" value="ECO:0007669"/>
    <property type="project" value="TreeGrafter"/>
</dbReference>
<evidence type="ECO:0000256" key="2">
    <source>
        <dbReference type="ARBA" id="ARBA00022977"/>
    </source>
</evidence>
<dbReference type="KEGG" id="pex:IZT61_05395"/>
<dbReference type="Gene3D" id="3.20.20.70">
    <property type="entry name" value="Aldolase class I"/>
    <property type="match status" value="1"/>
</dbReference>
<dbReference type="PANTHER" id="PTHR20857">
    <property type="entry name" value="THIAMINE-PHOSPHATE PYROPHOSPHORYLASE"/>
    <property type="match status" value="1"/>
</dbReference>
<protein>
    <submittedName>
        <fullName evidence="4">Thiamine phosphate synthase</fullName>
    </submittedName>
</protein>
<dbReference type="AlphaFoldDB" id="A0A7S9L1D9"/>
<proteinExistence type="predicted"/>
<dbReference type="InterPro" id="IPR022998">
    <property type="entry name" value="ThiamineP_synth_TenI"/>
</dbReference>
<dbReference type="InterPro" id="IPR013785">
    <property type="entry name" value="Aldolase_TIM"/>
</dbReference>
<organism evidence="4 5">
    <name type="scientific">Pedobacter endophyticus</name>
    <dbReference type="NCBI Taxonomy" id="2789740"/>
    <lineage>
        <taxon>Bacteria</taxon>
        <taxon>Pseudomonadati</taxon>
        <taxon>Bacteroidota</taxon>
        <taxon>Sphingobacteriia</taxon>
        <taxon>Sphingobacteriales</taxon>
        <taxon>Sphingobacteriaceae</taxon>
        <taxon>Pedobacter</taxon>
    </lineage>
</organism>
<dbReference type="GO" id="GO:0004789">
    <property type="term" value="F:thiamine-phosphate diphosphorylase activity"/>
    <property type="evidence" value="ECO:0007669"/>
    <property type="project" value="TreeGrafter"/>
</dbReference>
<feature type="domain" description="Thiamine phosphate synthase/TenI" evidence="3">
    <location>
        <begin position="15"/>
        <end position="197"/>
    </location>
</feature>
<evidence type="ECO:0000256" key="1">
    <source>
        <dbReference type="ARBA" id="ARBA00004948"/>
    </source>
</evidence>
<keyword evidence="2" id="KW-0784">Thiamine biosynthesis</keyword>